<dbReference type="Pfam" id="PF00672">
    <property type="entry name" value="HAMP"/>
    <property type="match status" value="1"/>
</dbReference>
<keyword evidence="4" id="KW-0812">Transmembrane</keyword>
<dbReference type="PRINTS" id="PR00260">
    <property type="entry name" value="CHEMTRNSDUCR"/>
</dbReference>
<keyword evidence="8" id="KW-1185">Reference proteome</keyword>
<evidence type="ECO:0000256" key="3">
    <source>
        <dbReference type="PROSITE-ProRule" id="PRU00284"/>
    </source>
</evidence>
<feature type="transmembrane region" description="Helical" evidence="4">
    <location>
        <begin position="15"/>
        <end position="37"/>
    </location>
</feature>
<dbReference type="RefSeq" id="WP_273597063.1">
    <property type="nucleotide sequence ID" value="NZ_JAQQXS010000010.1"/>
</dbReference>
<evidence type="ECO:0000256" key="2">
    <source>
        <dbReference type="ARBA" id="ARBA00029447"/>
    </source>
</evidence>
<evidence type="ECO:0000259" key="6">
    <source>
        <dbReference type="PROSITE" id="PS50885"/>
    </source>
</evidence>
<comment type="caution">
    <text evidence="7">The sequence shown here is derived from an EMBL/GenBank/DDBJ whole genome shotgun (WGS) entry which is preliminary data.</text>
</comment>
<dbReference type="InterPro" id="IPR003660">
    <property type="entry name" value="HAMP_dom"/>
</dbReference>
<organism evidence="7 8">
    <name type="scientific">Roseateles koreensis</name>
    <dbReference type="NCBI Taxonomy" id="2987526"/>
    <lineage>
        <taxon>Bacteria</taxon>
        <taxon>Pseudomonadati</taxon>
        <taxon>Pseudomonadota</taxon>
        <taxon>Betaproteobacteria</taxon>
        <taxon>Burkholderiales</taxon>
        <taxon>Sphaerotilaceae</taxon>
        <taxon>Roseateles</taxon>
    </lineage>
</organism>
<evidence type="ECO:0000256" key="4">
    <source>
        <dbReference type="SAM" id="Phobius"/>
    </source>
</evidence>
<dbReference type="Pfam" id="PF12729">
    <property type="entry name" value="4HB_MCP_1"/>
    <property type="match status" value="1"/>
</dbReference>
<feature type="transmembrane region" description="Helical" evidence="4">
    <location>
        <begin position="193"/>
        <end position="213"/>
    </location>
</feature>
<feature type="domain" description="Methyl-accepting transducer" evidence="5">
    <location>
        <begin position="273"/>
        <end position="502"/>
    </location>
</feature>
<dbReference type="SMART" id="SM00304">
    <property type="entry name" value="HAMP"/>
    <property type="match status" value="1"/>
</dbReference>
<sequence length="517" mass="55064">MSISLLSGRTIGHRLGLVLSLVLLISLAGSGLGFWALKRVAEETERTYQVNLSAERLASDWHRNVSGGVTRATAIAVAEDNSLATYFAPMAKASAAQTSELQKQVEALLDTPRERELLSQINTVRTDYIRMRDAIAAAKKAGESDKGRKIFDDEFAPTAKRYLDVLRQLVEMEREQLDTSAKLNSATNERARLGLLAFALCALVTGAALATWLTRSITGPLKEAAKAAQAIAQFDLRQRISVGNSQDETGQLLNAQHTMQQELTRLVRDLRNATDSIGTASHEIATGNLDLSSRTEQTASNLQEAAASMIQLTGTVKHTAEAAVTANQLASSASEVARRGGAVVAQVVSTMEEISTSSRRIGDIIGTIDGIAFQTNILALNAAVEAARAGEQGRGFAVVAAEVRSLAQRSAEAAKEIKTLINASAERVESGTHLVQAAGSTMDDIVASVQRVTDVIAEISAASREQSDDINQINAAVSQLDQMTQQNAALVEESAAAAESLRDQSGRLTQAIGVFKL</sequence>
<gene>
    <name evidence="7" type="ORF">PRZ01_12170</name>
</gene>
<evidence type="ECO:0000256" key="1">
    <source>
        <dbReference type="ARBA" id="ARBA00022481"/>
    </source>
</evidence>
<dbReference type="EMBL" id="JAQQXS010000010">
    <property type="protein sequence ID" value="MDC8785948.1"/>
    <property type="molecule type" value="Genomic_DNA"/>
</dbReference>
<keyword evidence="1" id="KW-0488">Methylation</keyword>
<dbReference type="Gene3D" id="1.10.287.950">
    <property type="entry name" value="Methyl-accepting chemotaxis protein"/>
    <property type="match status" value="1"/>
</dbReference>
<dbReference type="Pfam" id="PF00015">
    <property type="entry name" value="MCPsignal"/>
    <property type="match status" value="1"/>
</dbReference>
<dbReference type="CDD" id="cd19411">
    <property type="entry name" value="MCP2201-like_sensor"/>
    <property type="match status" value="1"/>
</dbReference>
<dbReference type="PROSITE" id="PS50885">
    <property type="entry name" value="HAMP"/>
    <property type="match status" value="1"/>
</dbReference>
<name>A0ABT5KUB4_9BURK</name>
<dbReference type="SUPFAM" id="SSF58104">
    <property type="entry name" value="Methyl-accepting chemotaxis protein (MCP) signaling domain"/>
    <property type="match status" value="1"/>
</dbReference>
<comment type="similarity">
    <text evidence="2">Belongs to the methyl-accepting chemotaxis (MCP) protein family.</text>
</comment>
<feature type="domain" description="HAMP" evidence="6">
    <location>
        <begin position="215"/>
        <end position="268"/>
    </location>
</feature>
<accession>A0ABT5KUB4</accession>
<proteinExistence type="inferred from homology"/>
<dbReference type="InterPro" id="IPR024478">
    <property type="entry name" value="HlyB_4HB_MCP"/>
</dbReference>
<dbReference type="InterPro" id="IPR004090">
    <property type="entry name" value="Chemotax_Me-accpt_rcpt"/>
</dbReference>
<reference evidence="7 8" key="1">
    <citation type="submission" date="2022-10" db="EMBL/GenBank/DDBJ databases">
        <title>paucibacter sp. hw8 Genome sequencing.</title>
        <authorList>
            <person name="Park S."/>
        </authorList>
    </citation>
    <scope>NUCLEOTIDE SEQUENCE [LARGE SCALE GENOMIC DNA]</scope>
    <source>
        <strain evidence="8">hw8</strain>
    </source>
</reference>
<evidence type="ECO:0000313" key="7">
    <source>
        <dbReference type="EMBL" id="MDC8785948.1"/>
    </source>
</evidence>
<evidence type="ECO:0000313" key="8">
    <source>
        <dbReference type="Proteomes" id="UP001219862"/>
    </source>
</evidence>
<dbReference type="PANTHER" id="PTHR43531">
    <property type="entry name" value="PROTEIN ICFG"/>
    <property type="match status" value="1"/>
</dbReference>
<keyword evidence="4" id="KW-1133">Transmembrane helix</keyword>
<dbReference type="PANTHER" id="PTHR43531:SF14">
    <property type="entry name" value="METHYL-ACCEPTING CHEMOTAXIS PROTEIN I-RELATED"/>
    <property type="match status" value="1"/>
</dbReference>
<keyword evidence="4" id="KW-0472">Membrane</keyword>
<dbReference type="PROSITE" id="PS50111">
    <property type="entry name" value="CHEMOTAXIS_TRANSDUC_2"/>
    <property type="match status" value="1"/>
</dbReference>
<protein>
    <submittedName>
        <fullName evidence="7">Methyl-accepting chemotaxis protein</fullName>
    </submittedName>
</protein>
<dbReference type="Proteomes" id="UP001219862">
    <property type="component" value="Unassembled WGS sequence"/>
</dbReference>
<dbReference type="InterPro" id="IPR004089">
    <property type="entry name" value="MCPsignal_dom"/>
</dbReference>
<evidence type="ECO:0000259" key="5">
    <source>
        <dbReference type="PROSITE" id="PS50111"/>
    </source>
</evidence>
<dbReference type="InterPro" id="IPR051310">
    <property type="entry name" value="MCP_chemotaxis"/>
</dbReference>
<dbReference type="Gene3D" id="6.10.340.10">
    <property type="match status" value="1"/>
</dbReference>
<keyword evidence="3" id="KW-0807">Transducer</keyword>
<dbReference type="InterPro" id="IPR047347">
    <property type="entry name" value="YvaQ-like_sensor"/>
</dbReference>
<dbReference type="CDD" id="cd11386">
    <property type="entry name" value="MCP_signal"/>
    <property type="match status" value="1"/>
</dbReference>
<dbReference type="SMART" id="SM00283">
    <property type="entry name" value="MA"/>
    <property type="match status" value="1"/>
</dbReference>